<keyword evidence="2" id="KW-1185">Reference proteome</keyword>
<proteinExistence type="predicted"/>
<sequence>MTNTQSEYITVLLSEDAHRWAKEFATQQATIEKSKRVYLNTLAVYAVHSYLKWLMIETDITQGDSWQPGLRVLFDVADLVVPGVGKLECRPVLPGEDGFSFSWHVTDRIGYVAVQFQQQLDSVQLLGFVSAIATDELPKKIHLAQLQPLDTLLYLIETNSVISPEPSLVNLRLWLEGIFNQDWQPAALVLNSNFKSFRDSTKITNSLRRAKNINLAEQLLILVVQPTPITEKIDICLQLYPGNNGIYLPENLQITVFDQSETACMEARTNRDSNRIEFKFSCQLGEKFSVKIMWENFSVTEQFIV</sequence>
<name>A0A8J7BZC1_9CYAN</name>
<dbReference type="Proteomes" id="UP000629098">
    <property type="component" value="Unassembled WGS sequence"/>
</dbReference>
<organism evidence="1 2">
    <name type="scientific">Iningainema tapete BLCC-T55</name>
    <dbReference type="NCBI Taxonomy" id="2748662"/>
    <lineage>
        <taxon>Bacteria</taxon>
        <taxon>Bacillati</taxon>
        <taxon>Cyanobacteriota</taxon>
        <taxon>Cyanophyceae</taxon>
        <taxon>Nostocales</taxon>
        <taxon>Scytonemataceae</taxon>
        <taxon>Iningainema tapete</taxon>
    </lineage>
</organism>
<dbReference type="RefSeq" id="WP_190836345.1">
    <property type="nucleotide sequence ID" value="NZ_CAWPPI010000109.1"/>
</dbReference>
<dbReference type="Pfam" id="PF08852">
    <property type="entry name" value="DUF1822"/>
    <property type="match status" value="1"/>
</dbReference>
<reference evidence="1" key="1">
    <citation type="submission" date="2020-09" db="EMBL/GenBank/DDBJ databases">
        <title>Iningainema tapete sp. nov. (Scytonemataceae, Cyanobacteria) from greenhouses in central Florida (USA) produces two types of nodularin with biosynthetic potential for microcystin-LR and anabaenopeptins.</title>
        <authorList>
            <person name="Berthold D.E."/>
            <person name="Lefler F.W."/>
            <person name="Huang I.-S."/>
            <person name="Abdulla H."/>
            <person name="Zimba P.V."/>
            <person name="Laughinghouse H.D. IV."/>
        </authorList>
    </citation>
    <scope>NUCLEOTIDE SEQUENCE</scope>
    <source>
        <strain evidence="1">BLCCT55</strain>
    </source>
</reference>
<comment type="caution">
    <text evidence="1">The sequence shown here is derived from an EMBL/GenBank/DDBJ whole genome shotgun (WGS) entry which is preliminary data.</text>
</comment>
<gene>
    <name evidence="1" type="ORF">ICL16_35800</name>
</gene>
<dbReference type="AlphaFoldDB" id="A0A8J7BZC1"/>
<accession>A0A8J7BZC1</accession>
<dbReference type="EMBL" id="JACXAE010000109">
    <property type="protein sequence ID" value="MBD2777272.1"/>
    <property type="molecule type" value="Genomic_DNA"/>
</dbReference>
<dbReference type="InterPro" id="IPR014951">
    <property type="entry name" value="DUF1822"/>
</dbReference>
<protein>
    <submittedName>
        <fullName evidence="1">DUF1822 family protein</fullName>
    </submittedName>
</protein>
<evidence type="ECO:0000313" key="2">
    <source>
        <dbReference type="Proteomes" id="UP000629098"/>
    </source>
</evidence>
<evidence type="ECO:0000313" key="1">
    <source>
        <dbReference type="EMBL" id="MBD2777272.1"/>
    </source>
</evidence>